<sequence length="243" mass="25817">MSGVALRSASSLALAALHQPISHAVWRADQMGACEAPVTATGHAQLDAELPNGGWPASTLIELLLQQPGIGEMRLLQPALAAIAKTRRVVLVQPPHAPQIAAWSAWGLPHEQLLWLKTPHTADALWSAEQILRNGSCGALLFWQSEVRAEALRRLHLAAQASSTVFWMLRPLSAAAQPSPAPLRLVLRPDAGGIAIDIIKRRGPLAAQPLHLPLDSARSGASHPQAFARHASLDRRAPAAAAA</sequence>
<dbReference type="PIRSF" id="PIRSF037290">
    <property type="entry name" value="UCP037290"/>
    <property type="match status" value="1"/>
</dbReference>
<reference evidence="1" key="1">
    <citation type="submission" date="2021-01" db="EMBL/GenBank/DDBJ databases">
        <title>Genome sequence of strain Noviherbaspirillum sp. DKR-6.</title>
        <authorList>
            <person name="Chaudhary D.K."/>
        </authorList>
    </citation>
    <scope>NUCLEOTIDE SEQUENCE</scope>
    <source>
        <strain evidence="1">DKR-6</strain>
    </source>
</reference>
<dbReference type="EMBL" id="JAEPBG010000002">
    <property type="protein sequence ID" value="MBK4734597.1"/>
    <property type="molecule type" value="Genomic_DNA"/>
</dbReference>
<dbReference type="Proteomes" id="UP000622890">
    <property type="component" value="Unassembled WGS sequence"/>
</dbReference>
<dbReference type="InterPro" id="IPR027417">
    <property type="entry name" value="P-loop_NTPase"/>
</dbReference>
<dbReference type="SUPFAM" id="SSF52540">
    <property type="entry name" value="P-loop containing nucleoside triphosphate hydrolases"/>
    <property type="match status" value="1"/>
</dbReference>
<dbReference type="Gene3D" id="3.40.50.300">
    <property type="entry name" value="P-loop containing nucleotide triphosphate hydrolases"/>
    <property type="match status" value="1"/>
</dbReference>
<protein>
    <submittedName>
        <fullName evidence="1">Translesion DNA synthesis-associated protein ImuA</fullName>
    </submittedName>
</protein>
<keyword evidence="2" id="KW-1185">Reference proteome</keyword>
<organism evidence="1 2">
    <name type="scientific">Noviherbaspirillum pedocola</name>
    <dbReference type="NCBI Taxonomy" id="2801341"/>
    <lineage>
        <taxon>Bacteria</taxon>
        <taxon>Pseudomonadati</taxon>
        <taxon>Pseudomonadota</taxon>
        <taxon>Betaproteobacteria</taxon>
        <taxon>Burkholderiales</taxon>
        <taxon>Oxalobacteraceae</taxon>
        <taxon>Noviherbaspirillum</taxon>
    </lineage>
</organism>
<name>A0A934SXD2_9BURK</name>
<dbReference type="RefSeq" id="WP_200591330.1">
    <property type="nucleotide sequence ID" value="NZ_JAEPBG010000002.1"/>
</dbReference>
<evidence type="ECO:0000313" key="1">
    <source>
        <dbReference type="EMBL" id="MBK4734597.1"/>
    </source>
</evidence>
<comment type="caution">
    <text evidence="1">The sequence shown here is derived from an EMBL/GenBank/DDBJ whole genome shotgun (WGS) entry which is preliminary data.</text>
</comment>
<proteinExistence type="predicted"/>
<dbReference type="AlphaFoldDB" id="A0A934SXD2"/>
<dbReference type="NCBIfam" id="NF033429">
    <property type="entry name" value="ImuA_translesion"/>
    <property type="match status" value="1"/>
</dbReference>
<dbReference type="InterPro" id="IPR017166">
    <property type="entry name" value="UCP037290"/>
</dbReference>
<dbReference type="InterPro" id="IPR047610">
    <property type="entry name" value="ImuA_translesion"/>
</dbReference>
<accession>A0A934SXD2</accession>
<evidence type="ECO:0000313" key="2">
    <source>
        <dbReference type="Proteomes" id="UP000622890"/>
    </source>
</evidence>
<gene>
    <name evidence="1" type="primary">imuA</name>
    <name evidence="1" type="ORF">JJB74_08275</name>
</gene>